<evidence type="ECO:0000313" key="9">
    <source>
        <dbReference type="Proteomes" id="UP001445335"/>
    </source>
</evidence>
<feature type="transmembrane region" description="Helical" evidence="6">
    <location>
        <begin position="143"/>
        <end position="166"/>
    </location>
</feature>
<dbReference type="CDD" id="cd06160">
    <property type="entry name" value="S2P-M50_like_2"/>
    <property type="match status" value="1"/>
</dbReference>
<proteinExistence type="predicted"/>
<evidence type="ECO:0000256" key="6">
    <source>
        <dbReference type="SAM" id="Phobius"/>
    </source>
</evidence>
<dbReference type="AlphaFoldDB" id="A0AAW1QL93"/>
<dbReference type="Pfam" id="PF02163">
    <property type="entry name" value="Peptidase_M50"/>
    <property type="match status" value="1"/>
</dbReference>
<dbReference type="PANTHER" id="PTHR47380:SF4">
    <property type="entry name" value="OS02G0533000 PROTEIN"/>
    <property type="match status" value="1"/>
</dbReference>
<gene>
    <name evidence="8" type="ORF">WJX81_006259</name>
</gene>
<evidence type="ECO:0000256" key="1">
    <source>
        <dbReference type="ARBA" id="ARBA00004141"/>
    </source>
</evidence>
<feature type="transmembrane region" description="Helical" evidence="6">
    <location>
        <begin position="997"/>
        <end position="1014"/>
    </location>
</feature>
<comment type="caution">
    <text evidence="8">The sequence shown here is derived from an EMBL/GenBank/DDBJ whole genome shotgun (WGS) entry which is preliminary data.</text>
</comment>
<feature type="transmembrane region" description="Helical" evidence="6">
    <location>
        <begin position="399"/>
        <end position="420"/>
    </location>
</feature>
<feature type="transmembrane region" description="Helical" evidence="6">
    <location>
        <begin position="903"/>
        <end position="925"/>
    </location>
</feature>
<feature type="transmembrane region" description="Helical" evidence="6">
    <location>
        <begin position="359"/>
        <end position="379"/>
    </location>
</feature>
<organism evidence="8 9">
    <name type="scientific">Elliptochloris bilobata</name>
    <dbReference type="NCBI Taxonomy" id="381761"/>
    <lineage>
        <taxon>Eukaryota</taxon>
        <taxon>Viridiplantae</taxon>
        <taxon>Chlorophyta</taxon>
        <taxon>core chlorophytes</taxon>
        <taxon>Trebouxiophyceae</taxon>
        <taxon>Trebouxiophyceae incertae sedis</taxon>
        <taxon>Elliptochloris clade</taxon>
        <taxon>Elliptochloris</taxon>
    </lineage>
</organism>
<evidence type="ECO:0000256" key="4">
    <source>
        <dbReference type="ARBA" id="ARBA00023136"/>
    </source>
</evidence>
<feature type="domain" description="Peptidase M50" evidence="7">
    <location>
        <begin position="784"/>
        <end position="942"/>
    </location>
</feature>
<dbReference type="PANTHER" id="PTHR47380">
    <property type="entry name" value="OS02G0533000 PROTEIN"/>
    <property type="match status" value="1"/>
</dbReference>
<evidence type="ECO:0000313" key="8">
    <source>
        <dbReference type="EMBL" id="KAK9822249.1"/>
    </source>
</evidence>
<comment type="subcellular location">
    <subcellularLocation>
        <location evidence="1">Membrane</location>
        <topology evidence="1">Multi-pass membrane protein</topology>
    </subcellularLocation>
</comment>
<keyword evidence="3 6" id="KW-1133">Transmembrane helix</keyword>
<dbReference type="GO" id="GO:0006508">
    <property type="term" value="P:proteolysis"/>
    <property type="evidence" value="ECO:0007669"/>
    <property type="project" value="InterPro"/>
</dbReference>
<dbReference type="Proteomes" id="UP001445335">
    <property type="component" value="Unassembled WGS sequence"/>
</dbReference>
<dbReference type="EMBL" id="JALJOU010000089">
    <property type="protein sequence ID" value="KAK9822249.1"/>
    <property type="molecule type" value="Genomic_DNA"/>
</dbReference>
<protein>
    <recommendedName>
        <fullName evidence="7">Peptidase M50 domain-containing protein</fullName>
    </recommendedName>
</protein>
<dbReference type="InterPro" id="IPR008915">
    <property type="entry name" value="Peptidase_M50"/>
</dbReference>
<feature type="transmembrane region" description="Helical" evidence="6">
    <location>
        <begin position="875"/>
        <end position="896"/>
    </location>
</feature>
<keyword evidence="4 6" id="KW-0472">Membrane</keyword>
<feature type="compositionally biased region" description="Polar residues" evidence="5">
    <location>
        <begin position="25"/>
        <end position="39"/>
    </location>
</feature>
<evidence type="ECO:0000256" key="5">
    <source>
        <dbReference type="SAM" id="MobiDB-lite"/>
    </source>
</evidence>
<feature type="region of interest" description="Disordered" evidence="5">
    <location>
        <begin position="13"/>
        <end position="47"/>
    </location>
</feature>
<feature type="compositionally biased region" description="Basic and acidic residues" evidence="5">
    <location>
        <begin position="527"/>
        <end position="537"/>
    </location>
</feature>
<name>A0AAW1QL93_9CHLO</name>
<dbReference type="GO" id="GO:0009941">
    <property type="term" value="C:chloroplast envelope"/>
    <property type="evidence" value="ECO:0007669"/>
    <property type="project" value="TreeGrafter"/>
</dbReference>
<evidence type="ECO:0000256" key="3">
    <source>
        <dbReference type="ARBA" id="ARBA00022989"/>
    </source>
</evidence>
<accession>A0AAW1QL93</accession>
<reference evidence="8 9" key="1">
    <citation type="journal article" date="2024" name="Nat. Commun.">
        <title>Phylogenomics reveals the evolutionary origins of lichenization in chlorophyte algae.</title>
        <authorList>
            <person name="Puginier C."/>
            <person name="Libourel C."/>
            <person name="Otte J."/>
            <person name="Skaloud P."/>
            <person name="Haon M."/>
            <person name="Grisel S."/>
            <person name="Petersen M."/>
            <person name="Berrin J.G."/>
            <person name="Delaux P.M."/>
            <person name="Dal Grande F."/>
            <person name="Keller J."/>
        </authorList>
    </citation>
    <scope>NUCLEOTIDE SEQUENCE [LARGE SCALE GENOMIC DNA]</scope>
    <source>
        <strain evidence="8 9">SAG 245.80</strain>
    </source>
</reference>
<keyword evidence="9" id="KW-1185">Reference proteome</keyword>
<evidence type="ECO:0000259" key="7">
    <source>
        <dbReference type="Pfam" id="PF02163"/>
    </source>
</evidence>
<evidence type="ECO:0000256" key="2">
    <source>
        <dbReference type="ARBA" id="ARBA00022692"/>
    </source>
</evidence>
<sequence>MGLYICTQLRPQSDWEPEVEYEGRTPQSSAPDPPSTSQRGPLESDAIPASIRRRVEDAVEALAARVTAGDVAARAGIRVSEAEVALNALAADTLGTLQVSQQGDVLYVLPANFRSVLLARSWLRRIEPALAAARGAGAYAVRVSFGTALIASVLLVALSVVALLTAASSSDRDNRRGGGNYNRGYSTSGGMGYYRSPFSMWFSPFDLFYYWSPRYPARQRERLERGEGYNFLEGIFSFVFGDGDPNAGYEDARWAMVGQLIQSRGGVVAAEDLAPFLDVTPEALAASREGAFVDEGYVVPALVRFGGQPEVGPDGELLYRFPSLQRTARAQRSPPQPPEHGAALERLWQFSRAGEGQRAGAALLGGANLAGVAYLGSLLGSPGAAYALARNGLGFMLGLFPALQAYAAAFFAIPGLRWLLNARRNAKIEARNEARLAALAQLRAPDARLRRKLANAARQAQRVVISDKDIVYSSDKELAAQPADLEAADFERRLREREARLHPLASLNMLLGVEDDPVEGGSLGKPQPDKAQDGDKLEVGFSPDVLRQIAEAEAARGGKTGESAEKAVGEISGQMAKIAESAQRLAESVDDKQKTEVLRGEFEKLLTLLRPEGGVDKGDLTKIKEQVFGPSVFWVTETRLTDDLNEGGWLVRGNLRAPRDQVFSLVSDGVRKLFGEQYEVMLVPDPEAEEDDPRGGPRIAFQIVPAAAVRPEPSPAWQGLVASVLLLLTLGTAAQLGLVANVSKLPKEILEWLSNPDALQADVLPKFVEEYDAVPYLLSALPIAAAVMGTQVVHEIAHRAVAARRNIKLGPPLFVPNSNIGTFGAVSQIRSLIRSRADLFDLAFAGPAAAAGVSTVLFVAGLVLSSGSVPKEQLLPVPTALFQGSLLLGSVAQAVLGPANSAAAFVHPMLIAGWAGLVGSALNSLPVGSLDGGRMMQAAFGRGALAVSGFCIYVSLALGLLGSALAFPFGIFVVICQRNPEKHIQDMVTPPGDTRQALAAAAVALAVLTLLPMVPGATDAVSSAPPGLFL</sequence>
<feature type="transmembrane region" description="Helical" evidence="6">
    <location>
        <begin position="945"/>
        <end position="976"/>
    </location>
</feature>
<feature type="transmembrane region" description="Helical" evidence="6">
    <location>
        <begin position="839"/>
        <end position="863"/>
    </location>
</feature>
<feature type="region of interest" description="Disordered" evidence="5">
    <location>
        <begin position="517"/>
        <end position="537"/>
    </location>
</feature>
<dbReference type="InterPro" id="IPR044200">
    <property type="entry name" value="At5g03900-like"/>
</dbReference>
<keyword evidence="2 6" id="KW-0812">Transmembrane</keyword>
<dbReference type="GO" id="GO:0016020">
    <property type="term" value="C:membrane"/>
    <property type="evidence" value="ECO:0007669"/>
    <property type="project" value="UniProtKB-SubCell"/>
</dbReference>